<sequence length="1284" mass="139460">MKLFGIGATPATARSAEGLTEADRRAIAADLQPLDEVEKGLGEAVTRHVLGGEEASAFLRIEALLAGGRNGSPPDIVSALQPWGAYTENKTENKRRLAARARVIMGLEGFDPGVMRRYGQLFAYHYATGSYRWNFPGSDASPLWLRTLVAMVTNHLDRDQNPKGAGFLSVPRIAAMLEGAGIAFLRPLVDCAFTDGEERRYSSSGSGSYLRMDGFAEALAARPDEALEAIRALAASGRLTMLNLLARTQLINADPRFFDFAFASAGDGSRVVRDGAIATLAGADAARIRQKANEALASRQAADRLAAVRMLLARFGAEALPILDAHEASGEKAKAVLQAIATARGTATLASESDDGVADGAEGFVAFDGALVPAPPPSEPEPPLPADLEAALREVFEAVNAAARVDYDRTPPGKNWNERPAKPFAQPIDPRVARHVVAAMRGESLSDADRKWVRRTVAGHLDHWMTTARRAHWSGLLAVMGRNDVGTVAIARLLFLDEGRNRAWTRVVQDVLGLHSYTSDAAEKELKRRLEAGADFRAVIEAAEAAERPFRAEYAECESGYANFPTHPKAPRNDSVWPVLSANMDVLDAGFGTVTSRARGNAADVALFALRFFPRLPRRFFPAVVDRASQGTLRQRNFARWLLRDIADLTPVIAPMLEAGPEATRIAGARWLGERRDPAAIAPLRAALLKEKSVGASAAILAALAACGDDVSDQFSEEKLLADAEAGLAKTKADFSVLFDADNLPALRWADGRPVPPKLVRWWFVRAHKLKNPGGDPLLHMALERLDRSDAERLGREVLSAFIAYDTRRPSSEEANAYAGQHAKSRADGYKRWRQDYTEDLAFAELRREKLAEYLGSALDHRGLLALARFAPAAESTALVKRFLRDHGKRPNQCRALVDALMANPTPSVLQLVLAASQRHKQPGLRKYAGEVAARYAEDRGWTPAELADRTIPTAGLDETGILELPIGERTFRARLETAKNKKGGQDLRLVLENPDGKPVASLPSPSDPDEASEAKDAKAALSAAKKELKQTAELQTKRLYEAMCSGRIWSREDFEGFILGHPVMVHLVRRLVLSGHDADGAPIASFRALEDGSFTDAEDGRVEVAAFSGIAIAHRAGLGEAASEAWRTHLSDYEVAPLFEQFERPTLEGAKPEATRIEDRRGWMIDNLALRSAAEGLGYGRGSVEDGAGFYTYEKTFPDSELVAVIEFSGSYIGETERVAKFLTALTFEPAGGERAGRWFGSDNGVKLADVPPVLLSEAWNDYHQIAAKGTGYDPAHERKGGW</sequence>
<accession>A0ACD4NUF2</accession>
<name>A0ACD4NUF2_9HYPH</name>
<organism evidence="1 2">
    <name type="scientific">Antarcticirhabdus aurantiaca</name>
    <dbReference type="NCBI Taxonomy" id="2606717"/>
    <lineage>
        <taxon>Bacteria</taxon>
        <taxon>Pseudomonadati</taxon>
        <taxon>Pseudomonadota</taxon>
        <taxon>Alphaproteobacteria</taxon>
        <taxon>Hyphomicrobiales</taxon>
        <taxon>Aurantimonadaceae</taxon>
        <taxon>Antarcticirhabdus</taxon>
    </lineage>
</organism>
<evidence type="ECO:0000313" key="1">
    <source>
        <dbReference type="EMBL" id="WAJ30350.1"/>
    </source>
</evidence>
<protein>
    <submittedName>
        <fullName evidence="1">DUF4132 domain-containing protein</fullName>
    </submittedName>
</protein>
<gene>
    <name evidence="1" type="ORF">OXU80_09160</name>
</gene>
<reference evidence="1" key="1">
    <citation type="submission" date="2022-11" db="EMBL/GenBank/DDBJ databases">
        <title>beta-Carotene-producing bacterium, Jeongeuplla avenae sp. nov., alleviates the salt stress of Arabidopsis seedlings.</title>
        <authorList>
            <person name="Jiang L."/>
            <person name="Lee J."/>
        </authorList>
    </citation>
    <scope>NUCLEOTIDE SEQUENCE</scope>
    <source>
        <strain evidence="1">DY_R2A_6</strain>
    </source>
</reference>
<evidence type="ECO:0000313" key="2">
    <source>
        <dbReference type="Proteomes" id="UP001163223"/>
    </source>
</evidence>
<keyword evidence="2" id="KW-1185">Reference proteome</keyword>
<dbReference type="EMBL" id="CP113520">
    <property type="protein sequence ID" value="WAJ30350.1"/>
    <property type="molecule type" value="Genomic_DNA"/>
</dbReference>
<proteinExistence type="predicted"/>
<dbReference type="Proteomes" id="UP001163223">
    <property type="component" value="Chromosome"/>
</dbReference>